<dbReference type="Gene3D" id="2.50.20.10">
    <property type="entry name" value="Lipoprotein localisation LolA/LolB/LppX"/>
    <property type="match status" value="1"/>
</dbReference>
<evidence type="ECO:0000313" key="2">
    <source>
        <dbReference type="EMBL" id="MEN7547716.1"/>
    </source>
</evidence>
<gene>
    <name evidence="2" type="ORF">AAG747_07345</name>
</gene>
<evidence type="ECO:0000259" key="1">
    <source>
        <dbReference type="Pfam" id="PF17131"/>
    </source>
</evidence>
<dbReference type="EMBL" id="JBDKWZ010000003">
    <property type="protein sequence ID" value="MEN7547716.1"/>
    <property type="molecule type" value="Genomic_DNA"/>
</dbReference>
<organism evidence="2 3">
    <name type="scientific">Rapidithrix thailandica</name>
    <dbReference type="NCBI Taxonomy" id="413964"/>
    <lineage>
        <taxon>Bacteria</taxon>
        <taxon>Pseudomonadati</taxon>
        <taxon>Bacteroidota</taxon>
        <taxon>Cytophagia</taxon>
        <taxon>Cytophagales</taxon>
        <taxon>Flammeovirgaceae</taxon>
        <taxon>Rapidithrix</taxon>
    </lineage>
</organism>
<dbReference type="Proteomes" id="UP001403385">
    <property type="component" value="Unassembled WGS sequence"/>
</dbReference>
<protein>
    <submittedName>
        <fullName evidence="2">Outer membrane lipoprotein-sorting protein</fullName>
    </submittedName>
</protein>
<feature type="domain" description="Uncharacterized protein TP-0789" evidence="1">
    <location>
        <begin position="69"/>
        <end position="251"/>
    </location>
</feature>
<dbReference type="CDD" id="cd16329">
    <property type="entry name" value="LolA_like"/>
    <property type="match status" value="1"/>
</dbReference>
<dbReference type="Pfam" id="PF17131">
    <property type="entry name" value="LolA_like"/>
    <property type="match status" value="1"/>
</dbReference>
<evidence type="ECO:0000313" key="3">
    <source>
        <dbReference type="Proteomes" id="UP001403385"/>
    </source>
</evidence>
<reference evidence="2 3" key="1">
    <citation type="submission" date="2024-04" db="EMBL/GenBank/DDBJ databases">
        <title>Novel genus in family Flammeovirgaceae.</title>
        <authorList>
            <person name="Nguyen T.H."/>
            <person name="Vuong T.Q."/>
            <person name="Le H."/>
            <person name="Kim S.-G."/>
        </authorList>
    </citation>
    <scope>NUCLEOTIDE SEQUENCE [LARGE SCALE GENOMIC DNA]</scope>
    <source>
        <strain evidence="2 3">JCM 23209</strain>
    </source>
</reference>
<keyword evidence="3" id="KW-1185">Reference proteome</keyword>
<comment type="caution">
    <text evidence="2">The sequence shown here is derived from an EMBL/GenBank/DDBJ whole genome shotgun (WGS) entry which is preliminary data.</text>
</comment>
<dbReference type="AlphaFoldDB" id="A0AAW9SAH3"/>
<proteinExistence type="predicted"/>
<keyword evidence="2" id="KW-0449">Lipoprotein</keyword>
<sequence>MKLLNLILPVILLLLLTGFQPHFFDLSATEIIQKADKRLRGKSNKAEFTMEIVRPDWKRTMSMKSWSKGDDYSLVLVLSPAKDKGTVSLKIKNEMWNWLPSIERSIKISPSMMMQSWMGSDFTNDDLIKQSSIVHDYTHSLLAEENFMGIDCYKIQMIPKPDAPVVWGKIVTWISKEHFNQRKTEYFDEDGELVNRMITSELKQLGGKLLPARMEMIPMEKEGHKTVMTYLSIDFDVNIEDRFFSKQNMRRVR</sequence>
<dbReference type="InterPro" id="IPR033399">
    <property type="entry name" value="TP_0789-like"/>
</dbReference>
<accession>A0AAW9SAH3</accession>
<name>A0AAW9SAH3_9BACT</name>
<dbReference type="RefSeq" id="WP_346820501.1">
    <property type="nucleotide sequence ID" value="NZ_JBDKWZ010000003.1"/>
</dbReference>